<organism evidence="1 2">
    <name type="scientific">Nocardioides endophyticus</name>
    <dbReference type="NCBI Taxonomy" id="1353775"/>
    <lineage>
        <taxon>Bacteria</taxon>
        <taxon>Bacillati</taxon>
        <taxon>Actinomycetota</taxon>
        <taxon>Actinomycetes</taxon>
        <taxon>Propionibacteriales</taxon>
        <taxon>Nocardioidaceae</taxon>
        <taxon>Nocardioides</taxon>
    </lineage>
</organism>
<accession>A0ABP8YFJ3</accession>
<name>A0ABP8YFJ3_9ACTN</name>
<evidence type="ECO:0000313" key="2">
    <source>
        <dbReference type="Proteomes" id="UP001499882"/>
    </source>
</evidence>
<gene>
    <name evidence="1" type="ORF">GCM10023350_08000</name>
</gene>
<reference evidence="2" key="1">
    <citation type="journal article" date="2019" name="Int. J. Syst. Evol. Microbiol.">
        <title>The Global Catalogue of Microorganisms (GCM) 10K type strain sequencing project: providing services to taxonomists for standard genome sequencing and annotation.</title>
        <authorList>
            <consortium name="The Broad Institute Genomics Platform"/>
            <consortium name="The Broad Institute Genome Sequencing Center for Infectious Disease"/>
            <person name="Wu L."/>
            <person name="Ma J."/>
        </authorList>
    </citation>
    <scope>NUCLEOTIDE SEQUENCE [LARGE SCALE GENOMIC DNA]</scope>
    <source>
        <strain evidence="2">JCM 18532</strain>
    </source>
</reference>
<keyword evidence="2" id="KW-1185">Reference proteome</keyword>
<dbReference type="Proteomes" id="UP001499882">
    <property type="component" value="Unassembled WGS sequence"/>
</dbReference>
<dbReference type="RefSeq" id="WP_345525297.1">
    <property type="nucleotide sequence ID" value="NZ_BAABKN010000005.1"/>
</dbReference>
<comment type="caution">
    <text evidence="1">The sequence shown here is derived from an EMBL/GenBank/DDBJ whole genome shotgun (WGS) entry which is preliminary data.</text>
</comment>
<protein>
    <submittedName>
        <fullName evidence="1">Uncharacterized protein</fullName>
    </submittedName>
</protein>
<dbReference type="EMBL" id="BAABKN010000005">
    <property type="protein sequence ID" value="GAA4727457.1"/>
    <property type="molecule type" value="Genomic_DNA"/>
</dbReference>
<evidence type="ECO:0000313" key="1">
    <source>
        <dbReference type="EMBL" id="GAA4727457.1"/>
    </source>
</evidence>
<proteinExistence type="predicted"/>
<sequence length="44" mass="4656">MPIGSYDPLSVRRFFMLHGSKVANYIAGPASNDFPDLGSIGAVS</sequence>